<dbReference type="SUPFAM" id="SSF53067">
    <property type="entry name" value="Actin-like ATPase domain"/>
    <property type="match status" value="2"/>
</dbReference>
<accession>A0ABP8X878</accession>
<evidence type="ECO:0000313" key="3">
    <source>
        <dbReference type="EMBL" id="GAA4702202.1"/>
    </source>
</evidence>
<dbReference type="Proteomes" id="UP001500843">
    <property type="component" value="Unassembled WGS sequence"/>
</dbReference>
<feature type="domain" description="ATPase BadF/BadG/BcrA/BcrD type" evidence="2">
    <location>
        <begin position="33"/>
        <end position="324"/>
    </location>
</feature>
<proteinExistence type="predicted"/>
<gene>
    <name evidence="3" type="ORF">GCM10023198_24280</name>
</gene>
<comment type="caution">
    <text evidence="3">The sequence shown here is derived from an EMBL/GenBank/DDBJ whole genome shotgun (WGS) entry which is preliminary data.</text>
</comment>
<sequence>MSFVAVLCHHPRVRAAADTQRVTDPPPEDTWVVGLDLGGTGSRAAASPGPGRPHVRVEGPPPHVVDGRSDAPDVVRGLCQDLVSELDAARAGTGTPRVMAAAVGLRGMMAMDRAGRLDPYALHDVLAQSLGTERTAVSTDAVTAHLGALGGRAGAVLVVGTGAVGVAVDEYARWYLADGLGFLVGDQGSGGWIGREGLTAANKARDGREDGASQVLLRAAEQHFGRQRHGVTLDNRPDALSLLAGFARSVLAAARAGDPTSVAIRAAAAKGLADTLCAALSHPGVEARVATTGRLMAKVPELRDLVMSHVTDVRPDVEIVPAAGEPLDGALVLARRLLETPEGVPSNRPFLSVRMGTPDPGAVSLESGAVPRVPRRHDGLPDSAQAILRAGSGG</sequence>
<reference evidence="4" key="1">
    <citation type="journal article" date="2019" name="Int. J. Syst. Evol. Microbiol.">
        <title>The Global Catalogue of Microorganisms (GCM) 10K type strain sequencing project: providing services to taxonomists for standard genome sequencing and annotation.</title>
        <authorList>
            <consortium name="The Broad Institute Genomics Platform"/>
            <consortium name="The Broad Institute Genome Sequencing Center for Infectious Disease"/>
            <person name="Wu L."/>
            <person name="Ma J."/>
        </authorList>
    </citation>
    <scope>NUCLEOTIDE SEQUENCE [LARGE SCALE GENOMIC DNA]</scope>
    <source>
        <strain evidence="4">JCM 17975</strain>
    </source>
</reference>
<name>A0ABP8X878_9MICO</name>
<dbReference type="InterPro" id="IPR043129">
    <property type="entry name" value="ATPase_NBD"/>
</dbReference>
<dbReference type="Pfam" id="PF01869">
    <property type="entry name" value="BcrAD_BadFG"/>
    <property type="match status" value="1"/>
</dbReference>
<organism evidence="3 4">
    <name type="scientific">Promicromonospora umidemergens</name>
    <dbReference type="NCBI Taxonomy" id="629679"/>
    <lineage>
        <taxon>Bacteria</taxon>
        <taxon>Bacillati</taxon>
        <taxon>Actinomycetota</taxon>
        <taxon>Actinomycetes</taxon>
        <taxon>Micrococcales</taxon>
        <taxon>Promicromonosporaceae</taxon>
        <taxon>Promicromonospora</taxon>
    </lineage>
</organism>
<dbReference type="InterPro" id="IPR052519">
    <property type="entry name" value="Euk-type_GlcNAc_Kinase"/>
</dbReference>
<feature type="region of interest" description="Disordered" evidence="1">
    <location>
        <begin position="37"/>
        <end position="58"/>
    </location>
</feature>
<dbReference type="EMBL" id="BAABHM010000011">
    <property type="protein sequence ID" value="GAA4702202.1"/>
    <property type="molecule type" value="Genomic_DNA"/>
</dbReference>
<keyword evidence="4" id="KW-1185">Reference proteome</keyword>
<dbReference type="PANTHER" id="PTHR43190:SF3">
    <property type="entry name" value="N-ACETYL-D-GLUCOSAMINE KINASE"/>
    <property type="match status" value="1"/>
</dbReference>
<evidence type="ECO:0000256" key="1">
    <source>
        <dbReference type="SAM" id="MobiDB-lite"/>
    </source>
</evidence>
<evidence type="ECO:0000313" key="4">
    <source>
        <dbReference type="Proteomes" id="UP001500843"/>
    </source>
</evidence>
<dbReference type="Gene3D" id="3.30.420.40">
    <property type="match status" value="2"/>
</dbReference>
<protein>
    <submittedName>
        <fullName evidence="3">BadF/BadG/BcrA/BcrD ATPase family protein</fullName>
    </submittedName>
</protein>
<evidence type="ECO:0000259" key="2">
    <source>
        <dbReference type="Pfam" id="PF01869"/>
    </source>
</evidence>
<dbReference type="PANTHER" id="PTHR43190">
    <property type="entry name" value="N-ACETYL-D-GLUCOSAMINE KINASE"/>
    <property type="match status" value="1"/>
</dbReference>
<dbReference type="InterPro" id="IPR002731">
    <property type="entry name" value="ATPase_BadF"/>
</dbReference>